<dbReference type="Pfam" id="PF03461">
    <property type="entry name" value="TRCF"/>
    <property type="match status" value="1"/>
</dbReference>
<evidence type="ECO:0000256" key="7">
    <source>
        <dbReference type="ARBA" id="ARBA00023125"/>
    </source>
</evidence>
<dbReference type="InterPro" id="IPR037235">
    <property type="entry name" value="TRCF-like_C_D7"/>
</dbReference>
<dbReference type="SUPFAM" id="SSF141259">
    <property type="entry name" value="CarD-like"/>
    <property type="match status" value="1"/>
</dbReference>
<keyword evidence="3 9" id="KW-0227">DNA damage</keyword>
<comment type="subcellular location">
    <subcellularLocation>
        <location evidence="9">Cytoplasm</location>
    </subcellularLocation>
</comment>
<dbReference type="SUPFAM" id="SSF52540">
    <property type="entry name" value="P-loop containing nucleoside triphosphate hydrolases"/>
    <property type="match status" value="3"/>
</dbReference>
<evidence type="ECO:0000256" key="8">
    <source>
        <dbReference type="ARBA" id="ARBA00023204"/>
    </source>
</evidence>
<comment type="caution">
    <text evidence="12">The sequence shown here is derived from an EMBL/GenBank/DDBJ whole genome shotgun (WGS) entry which is preliminary data.</text>
</comment>
<evidence type="ECO:0000313" key="13">
    <source>
        <dbReference type="Proteomes" id="UP000177165"/>
    </source>
</evidence>
<dbReference type="GO" id="GO:0003684">
    <property type="term" value="F:damaged DNA binding"/>
    <property type="evidence" value="ECO:0007669"/>
    <property type="project" value="InterPro"/>
</dbReference>
<dbReference type="SMART" id="SM00490">
    <property type="entry name" value="HELICc"/>
    <property type="match status" value="1"/>
</dbReference>
<keyword evidence="2 9" id="KW-0547">Nucleotide-binding</keyword>
<dbReference type="GO" id="GO:0003678">
    <property type="term" value="F:DNA helicase activity"/>
    <property type="evidence" value="ECO:0007669"/>
    <property type="project" value="TreeGrafter"/>
</dbReference>
<evidence type="ECO:0000256" key="9">
    <source>
        <dbReference type="HAMAP-Rule" id="MF_00969"/>
    </source>
</evidence>
<gene>
    <name evidence="9" type="primary">mfd</name>
    <name evidence="12" type="ORF">A3B74_01145</name>
</gene>
<sequence length="983" mass="112213">MPAILGLPAKAYTLAHIPLTSHKGVLYFSKNTEEQKTLAELVMRFTKNASVATLAKTVPQYSQQTLLFLPHEANIIIAIKDIETLTLKNPQTLKESSLTLIKQNIYEPRHIASFLIRQGFTHEKTCNTPLTFAGKGEILEVWLPNETDLYRIQFEENNIEQITRIHHNTKAVLKKISKLKLPINLISEKQTPWTIQNYFPHHTLLENLNNVRFKIPQWYHSDVTRIQKDARKYGDFQIFITTDHPHKIQTLFPKETFPKITILPENIQNTFNLAQDKGFIDPKHRVLFLTDLHLFGKTEKQTSLRKTKTKITLDQLTLGCFVVHIYHGIGKYIGLTRMYINGKNRDFVAIQYAGKDKLFVPVDQLDRIERYVGTEHPKLHSLSGNTWQETLHIVKKSTEHIAKELLDQHAKRANAKTSTFTIQSEETILEETFAYELTQDQKTALKKIVQELSTETPMDHLLCGDVGFGKTEIALRAAVHAALNGYQVALLAPTTILAQQHFDTFTERTKGLPIRGALLTRWKKSKEKQQTQRALKDGLIDVIIATHTLLGKDIQFPKLGLVIIDEEQRFGVKQKEKLIAFKTGVHVLTLSATPIPRTLYLALSGIKSISYLETPPSNRKAIQTHVAHTSDAVIQKALAFELNRKGQVYFLHNHIPSIEKRKYEIQTLLPKAHIGIAHGQLPDTTLANVMHVFDQGSIDILLCSTIIENGIDLPNVNTLIVDEAENFGLAQLHQLRGRIGRGNRQAFAYFLTHRNKLSETAHERLTALEEASELGAGLDIAKRDMEIRGIGNILGKEQHGHAVRIGLHLYLRLMKFAVDELQHSKSVAVKRDVHIDLPLEAYIPLEYEPNEEKRLELYRKLAKIESVDAFNDLKQKLSTHVPLPTTLHNLLQLIKIKILAEQSILTEIDSVPILDTKPQDFKIIIKTSEVIPKGLYREPWEYVTNFHVRTKQSQLGNHWLEKITQLVQQLQRREENKVQLVPQ</sequence>
<evidence type="ECO:0000259" key="11">
    <source>
        <dbReference type="PROSITE" id="PS51194"/>
    </source>
</evidence>
<dbReference type="PANTHER" id="PTHR47964:SF1">
    <property type="entry name" value="ATP-DEPENDENT DNA HELICASE HOMOLOG RECG, CHLOROPLASTIC"/>
    <property type="match status" value="1"/>
</dbReference>
<dbReference type="SMART" id="SM00487">
    <property type="entry name" value="DEXDc"/>
    <property type="match status" value="1"/>
</dbReference>
<dbReference type="InterPro" id="IPR014001">
    <property type="entry name" value="Helicase_ATP-bd"/>
</dbReference>
<dbReference type="InterPro" id="IPR005118">
    <property type="entry name" value="TRCF_C"/>
</dbReference>
<evidence type="ECO:0000259" key="10">
    <source>
        <dbReference type="PROSITE" id="PS51192"/>
    </source>
</evidence>
<dbReference type="Gene3D" id="2.40.10.170">
    <property type="match status" value="1"/>
</dbReference>
<comment type="similarity">
    <text evidence="9">In the N-terminal section; belongs to the UvrB family.</text>
</comment>
<dbReference type="InterPro" id="IPR003711">
    <property type="entry name" value="CarD-like/TRCF_RID"/>
</dbReference>
<keyword evidence="6 9" id="KW-0067">ATP-binding</keyword>
<dbReference type="SMART" id="SM01058">
    <property type="entry name" value="CarD_TRCF"/>
    <property type="match status" value="1"/>
</dbReference>
<keyword evidence="5" id="KW-0347">Helicase</keyword>
<comment type="function">
    <text evidence="9">Couples transcription and DNA repair by recognizing RNA polymerase (RNAP) stalled at DNA lesions. Mediates ATP-dependent release of RNAP and its truncated transcript from the DNA, and recruitment of nucleotide excision repair machinery to the damaged site.</text>
</comment>
<dbReference type="EMBL" id="MHKB01000009">
    <property type="protein sequence ID" value="OGY79428.1"/>
    <property type="molecule type" value="Genomic_DNA"/>
</dbReference>
<organism evidence="12 13">
    <name type="scientific">Candidatus Kerfeldbacteria bacterium RIFCSPHIGHO2_02_FULL_42_14</name>
    <dbReference type="NCBI Taxonomy" id="1798540"/>
    <lineage>
        <taxon>Bacteria</taxon>
        <taxon>Candidatus Kerfeldiibacteriota</taxon>
    </lineage>
</organism>
<accession>A0A1G2AR90</accession>
<dbReference type="GO" id="GO:0000716">
    <property type="term" value="P:transcription-coupled nucleotide-excision repair, DNA damage recognition"/>
    <property type="evidence" value="ECO:0007669"/>
    <property type="project" value="UniProtKB-UniRule"/>
</dbReference>
<dbReference type="InterPro" id="IPR041471">
    <property type="entry name" value="UvrB_inter"/>
</dbReference>
<dbReference type="Pfam" id="PF00270">
    <property type="entry name" value="DEAD"/>
    <property type="match status" value="1"/>
</dbReference>
<dbReference type="InterPro" id="IPR011545">
    <property type="entry name" value="DEAD/DEAH_box_helicase_dom"/>
</dbReference>
<feature type="domain" description="Helicase C-terminal" evidence="11">
    <location>
        <begin position="621"/>
        <end position="788"/>
    </location>
</feature>
<dbReference type="InterPro" id="IPR036101">
    <property type="entry name" value="CarD-like/TRCF_RID_sf"/>
</dbReference>
<evidence type="ECO:0000256" key="6">
    <source>
        <dbReference type="ARBA" id="ARBA00022840"/>
    </source>
</evidence>
<reference evidence="12 13" key="1">
    <citation type="journal article" date="2016" name="Nat. Commun.">
        <title>Thousands of microbial genomes shed light on interconnected biogeochemical processes in an aquifer system.</title>
        <authorList>
            <person name="Anantharaman K."/>
            <person name="Brown C.T."/>
            <person name="Hug L.A."/>
            <person name="Sharon I."/>
            <person name="Castelle C.J."/>
            <person name="Probst A.J."/>
            <person name="Thomas B.C."/>
            <person name="Singh A."/>
            <person name="Wilkins M.J."/>
            <person name="Karaoz U."/>
            <person name="Brodie E.L."/>
            <person name="Williams K.H."/>
            <person name="Hubbard S.S."/>
            <person name="Banfield J.F."/>
        </authorList>
    </citation>
    <scope>NUCLEOTIDE SEQUENCE [LARGE SCALE GENOMIC DNA]</scope>
</reference>
<evidence type="ECO:0000256" key="1">
    <source>
        <dbReference type="ARBA" id="ARBA00022490"/>
    </source>
</evidence>
<keyword evidence="8 9" id="KW-0234">DNA repair</keyword>
<dbReference type="InterPro" id="IPR027417">
    <property type="entry name" value="P-loop_NTPase"/>
</dbReference>
<dbReference type="Gene3D" id="3.30.2060.10">
    <property type="entry name" value="Penicillin-binding protein 1b domain"/>
    <property type="match status" value="1"/>
</dbReference>
<dbReference type="InterPro" id="IPR004576">
    <property type="entry name" value="Mfd"/>
</dbReference>
<evidence type="ECO:0000256" key="2">
    <source>
        <dbReference type="ARBA" id="ARBA00022741"/>
    </source>
</evidence>
<evidence type="ECO:0000256" key="5">
    <source>
        <dbReference type="ARBA" id="ARBA00022806"/>
    </source>
</evidence>
<dbReference type="Pfam" id="PF02559">
    <property type="entry name" value="CarD_TRCF_RID"/>
    <property type="match status" value="1"/>
</dbReference>
<dbReference type="SUPFAM" id="SSF143517">
    <property type="entry name" value="TRCF domain-like"/>
    <property type="match status" value="1"/>
</dbReference>
<dbReference type="AlphaFoldDB" id="A0A1G2AR90"/>
<dbReference type="CDD" id="cd17991">
    <property type="entry name" value="DEXHc_TRCF"/>
    <property type="match status" value="1"/>
</dbReference>
<dbReference type="Gene3D" id="3.90.1150.50">
    <property type="entry name" value="Transcription-repair-coupling factor, D7 domain"/>
    <property type="match status" value="1"/>
</dbReference>
<dbReference type="GO" id="GO:0005524">
    <property type="term" value="F:ATP binding"/>
    <property type="evidence" value="ECO:0007669"/>
    <property type="project" value="UniProtKB-UniRule"/>
</dbReference>
<keyword evidence="1 9" id="KW-0963">Cytoplasm</keyword>
<dbReference type="Gene3D" id="3.40.50.300">
    <property type="entry name" value="P-loop containing nucleotide triphosphate hydrolases"/>
    <property type="match status" value="2"/>
</dbReference>
<keyword evidence="4 9" id="KW-0378">Hydrolase</keyword>
<dbReference type="EC" id="3.6.4.-" evidence="9"/>
<dbReference type="Pfam" id="PF17757">
    <property type="entry name" value="UvrB_inter"/>
    <property type="match status" value="1"/>
</dbReference>
<proteinExistence type="inferred from homology"/>
<dbReference type="InterPro" id="IPR047112">
    <property type="entry name" value="RecG/Mfd"/>
</dbReference>
<dbReference type="STRING" id="1798540.A3B74_01145"/>
<comment type="similarity">
    <text evidence="9">In the C-terminal section; belongs to the helicase family. RecG subfamily.</text>
</comment>
<dbReference type="HAMAP" id="MF_00969">
    <property type="entry name" value="TRCF"/>
    <property type="match status" value="1"/>
</dbReference>
<dbReference type="InterPro" id="IPR001650">
    <property type="entry name" value="Helicase_C-like"/>
</dbReference>
<dbReference type="GO" id="GO:0006355">
    <property type="term" value="P:regulation of DNA-templated transcription"/>
    <property type="evidence" value="ECO:0007669"/>
    <property type="project" value="UniProtKB-UniRule"/>
</dbReference>
<dbReference type="PROSITE" id="PS51192">
    <property type="entry name" value="HELICASE_ATP_BIND_1"/>
    <property type="match status" value="1"/>
</dbReference>
<dbReference type="GO" id="GO:0016787">
    <property type="term" value="F:hydrolase activity"/>
    <property type="evidence" value="ECO:0007669"/>
    <property type="project" value="UniProtKB-KW"/>
</dbReference>
<feature type="domain" description="Helicase ATP-binding" evidence="10">
    <location>
        <begin position="451"/>
        <end position="612"/>
    </location>
</feature>
<dbReference type="SMART" id="SM00982">
    <property type="entry name" value="TRCF"/>
    <property type="match status" value="1"/>
</dbReference>
<keyword evidence="7 9" id="KW-0238">DNA-binding</keyword>
<protein>
    <recommendedName>
        <fullName evidence="9">Transcription-repair-coupling factor</fullName>
        <shortName evidence="9">TRCF</shortName>
        <ecNumber evidence="9">3.6.4.-</ecNumber>
    </recommendedName>
</protein>
<dbReference type="PROSITE" id="PS51194">
    <property type="entry name" value="HELICASE_CTER"/>
    <property type="match status" value="1"/>
</dbReference>
<name>A0A1G2AR90_9BACT</name>
<dbReference type="Pfam" id="PF00271">
    <property type="entry name" value="Helicase_C"/>
    <property type="match status" value="1"/>
</dbReference>
<evidence type="ECO:0000256" key="4">
    <source>
        <dbReference type="ARBA" id="ARBA00022801"/>
    </source>
</evidence>
<dbReference type="PANTHER" id="PTHR47964">
    <property type="entry name" value="ATP-DEPENDENT DNA HELICASE HOMOLOG RECG, CHLOROPLASTIC"/>
    <property type="match status" value="1"/>
</dbReference>
<dbReference type="GO" id="GO:0005737">
    <property type="term" value="C:cytoplasm"/>
    <property type="evidence" value="ECO:0007669"/>
    <property type="project" value="UniProtKB-SubCell"/>
</dbReference>
<evidence type="ECO:0000256" key="3">
    <source>
        <dbReference type="ARBA" id="ARBA00022763"/>
    </source>
</evidence>
<evidence type="ECO:0000313" key="12">
    <source>
        <dbReference type="EMBL" id="OGY79428.1"/>
    </source>
</evidence>
<dbReference type="Proteomes" id="UP000177165">
    <property type="component" value="Unassembled WGS sequence"/>
</dbReference>